<dbReference type="CDD" id="cd16913">
    <property type="entry name" value="YkuD_like"/>
    <property type="match status" value="1"/>
</dbReference>
<organism evidence="10 11">
    <name type="scientific">Oceanisphaera sediminis</name>
    <dbReference type="NCBI Taxonomy" id="981381"/>
    <lineage>
        <taxon>Bacteria</taxon>
        <taxon>Pseudomonadati</taxon>
        <taxon>Pseudomonadota</taxon>
        <taxon>Gammaproteobacteria</taxon>
        <taxon>Aeromonadales</taxon>
        <taxon>Aeromonadaceae</taxon>
        <taxon>Oceanisphaera</taxon>
    </lineage>
</organism>
<comment type="caution">
    <text evidence="10">The sequence shown here is derived from an EMBL/GenBank/DDBJ whole genome shotgun (WGS) entry which is preliminary data.</text>
</comment>
<feature type="signal peptide" evidence="8">
    <location>
        <begin position="1"/>
        <end position="23"/>
    </location>
</feature>
<dbReference type="InterPro" id="IPR036366">
    <property type="entry name" value="PGBDSf"/>
</dbReference>
<dbReference type="Pfam" id="PF01471">
    <property type="entry name" value="PG_binding_1"/>
    <property type="match status" value="1"/>
</dbReference>
<protein>
    <submittedName>
        <fullName evidence="10">L,D-transpeptidase</fullName>
    </submittedName>
</protein>
<dbReference type="SUPFAM" id="SSF141523">
    <property type="entry name" value="L,D-transpeptidase catalytic domain-like"/>
    <property type="match status" value="1"/>
</dbReference>
<name>A0ABP7DSR5_9GAMM</name>
<feature type="active site" description="Nucleophile" evidence="7">
    <location>
        <position position="449"/>
    </location>
</feature>
<dbReference type="InterPro" id="IPR038063">
    <property type="entry name" value="Transpep_catalytic_dom"/>
</dbReference>
<dbReference type="RefSeq" id="WP_344963886.1">
    <property type="nucleotide sequence ID" value="NZ_BAABDS010000025.1"/>
</dbReference>
<dbReference type="Proteomes" id="UP001501479">
    <property type="component" value="Unassembled WGS sequence"/>
</dbReference>
<keyword evidence="4 7" id="KW-0133">Cell shape</keyword>
<evidence type="ECO:0000313" key="10">
    <source>
        <dbReference type="EMBL" id="GAA3708998.1"/>
    </source>
</evidence>
<dbReference type="Gene3D" id="1.10.101.10">
    <property type="entry name" value="PGBD-like superfamily/PGBD"/>
    <property type="match status" value="1"/>
</dbReference>
<dbReference type="PANTHER" id="PTHR41533">
    <property type="entry name" value="L,D-TRANSPEPTIDASE HI_1667-RELATED"/>
    <property type="match status" value="1"/>
</dbReference>
<feature type="domain" description="L,D-TPase catalytic" evidence="9">
    <location>
        <begin position="299"/>
        <end position="475"/>
    </location>
</feature>
<evidence type="ECO:0000256" key="7">
    <source>
        <dbReference type="PROSITE-ProRule" id="PRU01373"/>
    </source>
</evidence>
<evidence type="ECO:0000256" key="1">
    <source>
        <dbReference type="ARBA" id="ARBA00004752"/>
    </source>
</evidence>
<dbReference type="PROSITE" id="PS52029">
    <property type="entry name" value="LD_TPASE"/>
    <property type="match status" value="1"/>
</dbReference>
<evidence type="ECO:0000256" key="2">
    <source>
        <dbReference type="ARBA" id="ARBA00005992"/>
    </source>
</evidence>
<keyword evidence="6 7" id="KW-0961">Cell wall biogenesis/degradation</keyword>
<dbReference type="PANTHER" id="PTHR41533:SF1">
    <property type="entry name" value="L,D-TRANSPEPTIDASE YCBB-RELATED"/>
    <property type="match status" value="1"/>
</dbReference>
<evidence type="ECO:0000259" key="9">
    <source>
        <dbReference type="PROSITE" id="PS52029"/>
    </source>
</evidence>
<evidence type="ECO:0000256" key="4">
    <source>
        <dbReference type="ARBA" id="ARBA00022960"/>
    </source>
</evidence>
<dbReference type="SUPFAM" id="SSF47090">
    <property type="entry name" value="PGBD-like"/>
    <property type="match status" value="1"/>
</dbReference>
<gene>
    <name evidence="10" type="primary">ldtD</name>
    <name evidence="10" type="ORF">GCM10022421_15130</name>
</gene>
<evidence type="ECO:0000256" key="6">
    <source>
        <dbReference type="ARBA" id="ARBA00023316"/>
    </source>
</evidence>
<dbReference type="EMBL" id="BAABDS010000025">
    <property type="protein sequence ID" value="GAA3708998.1"/>
    <property type="molecule type" value="Genomic_DNA"/>
</dbReference>
<keyword evidence="11" id="KW-1185">Reference proteome</keyword>
<evidence type="ECO:0000256" key="8">
    <source>
        <dbReference type="SAM" id="SignalP"/>
    </source>
</evidence>
<dbReference type="InterPro" id="IPR005490">
    <property type="entry name" value="LD_TPept_cat_dom"/>
</dbReference>
<evidence type="ECO:0000256" key="3">
    <source>
        <dbReference type="ARBA" id="ARBA00022679"/>
    </source>
</evidence>
<evidence type="ECO:0000313" key="11">
    <source>
        <dbReference type="Proteomes" id="UP001501479"/>
    </source>
</evidence>
<keyword evidence="3" id="KW-0808">Transferase</keyword>
<comment type="similarity">
    <text evidence="2">Belongs to the YkuD family.</text>
</comment>
<dbReference type="InterPro" id="IPR036365">
    <property type="entry name" value="PGBD-like_sf"/>
</dbReference>
<evidence type="ECO:0000256" key="5">
    <source>
        <dbReference type="ARBA" id="ARBA00022984"/>
    </source>
</evidence>
<dbReference type="Gene3D" id="2.40.440.10">
    <property type="entry name" value="L,D-transpeptidase catalytic domain-like"/>
    <property type="match status" value="1"/>
</dbReference>
<reference evidence="11" key="1">
    <citation type="journal article" date="2019" name="Int. J. Syst. Evol. Microbiol.">
        <title>The Global Catalogue of Microorganisms (GCM) 10K type strain sequencing project: providing services to taxonomists for standard genome sequencing and annotation.</title>
        <authorList>
            <consortium name="The Broad Institute Genomics Platform"/>
            <consortium name="The Broad Institute Genome Sequencing Center for Infectious Disease"/>
            <person name="Wu L."/>
            <person name="Ma J."/>
        </authorList>
    </citation>
    <scope>NUCLEOTIDE SEQUENCE [LARGE SCALE GENOMIC DNA]</scope>
    <source>
        <strain evidence="11">JCM 17329</strain>
    </source>
</reference>
<dbReference type="InterPro" id="IPR002477">
    <property type="entry name" value="Peptidoglycan-bd-like"/>
</dbReference>
<proteinExistence type="inferred from homology"/>
<comment type="pathway">
    <text evidence="1 7">Cell wall biogenesis; peptidoglycan biosynthesis.</text>
</comment>
<dbReference type="Pfam" id="PF03734">
    <property type="entry name" value="YkuD"/>
    <property type="match status" value="1"/>
</dbReference>
<keyword evidence="8" id="KW-0732">Signal</keyword>
<sequence>MKGYRAVVGLWLLLCLVIGPASASSWQDEPEARLQLHQQGLELALADVHPKLTLWWQQAVSADTASDEADDRLLLGMQAFWRHWAALSFVDRQHLRTAGASLAFREQDQLELQLAAEQRQRHVLVQGLAPGYPDHPQLQQQLARLLALNAGPWPVLRTATLRPGDRVAVVPHIRERLRLLGDMSAETEAPLSVAFDELEKPDGTYSSSSVDDAEVFDDGALHQTGQTASVGVGPSHDPDLFDEAMEQGVRNFQQRHGLKVDGVIGPQTFGWLDVAPLQRAQLLMRSMLRTLIGDNLPSSYLLVNIPEYRLRLYQEQVMVLESDVIVGRDERKTPIMHSKITNVVLNPPWNVPRSIIKKDIVPKLYRDPGYIARQGFEVLDGAGVVPAAEWQARLYNGGGFPYRLRQKPGALNALGAYKFHLPNNDAIYLHDTPSRRLFSRDSRALSSGCVRVEGAEQLAHWLLSEQWSPERLAALKARRVTRWLRVAQPLPVFMVYWPGWLGADGLPRYRSDIYEFDKTLHNPFTAG</sequence>
<accession>A0ABP7DSR5</accession>
<feature type="chain" id="PRO_5046377303" evidence="8">
    <location>
        <begin position="24"/>
        <end position="527"/>
    </location>
</feature>
<dbReference type="InterPro" id="IPR052905">
    <property type="entry name" value="LD-transpeptidase_YkuD-like"/>
</dbReference>
<feature type="active site" description="Proton donor/acceptor" evidence="7">
    <location>
        <position position="430"/>
    </location>
</feature>
<keyword evidence="5 7" id="KW-0573">Peptidoglycan synthesis</keyword>